<name>A0ABT1XBZ4_9PROT</name>
<evidence type="ECO:0000313" key="6">
    <source>
        <dbReference type="EMBL" id="MCR0985656.1"/>
    </source>
</evidence>
<dbReference type="EMBL" id="JANJOU010000038">
    <property type="protein sequence ID" value="MCR0985656.1"/>
    <property type="molecule type" value="Genomic_DNA"/>
</dbReference>
<protein>
    <submittedName>
        <fullName evidence="6">Protein kinase</fullName>
    </submittedName>
</protein>
<dbReference type="Gene3D" id="1.10.510.10">
    <property type="entry name" value="Transferase(Phosphotransferase) domain 1"/>
    <property type="match status" value="1"/>
</dbReference>
<dbReference type="SMART" id="SM00220">
    <property type="entry name" value="S_TKc"/>
    <property type="match status" value="1"/>
</dbReference>
<sequence length="370" mass="42352">MRLYDVPEELKRRIISMHLQRYGELEGEPEMGAFGEIYKLKATLPLVAKCPQLKKFGTDEGYERAIGKLLVEFEKVGLYWRHHGVQRYNGIEIIYGWPFLLSRLRHETLADRIADAASWTMTDKLLCLVQVCRALSYCQRQGLTAHQDLKPANIFVDDLSRHFRNSGSSAVIVRYKTYVADFGLADAFREFGKNSGSRPYMAPEQYHSGSIDNGSAIDIFALAVMSFECLSDGTHPIGEKTSEVWPVQLSGKSSKWKRENVWKDWARRSEKAFPDASIAAKIPAAVLYEIKKALSPNPDDRPTIEQFEYSLWCALEREAGDLAQSYRTLIDVMDEHYTASDDSDWPYLTDCISRLRRLYSIRDQNPQKAQ</sequence>
<reference evidence="6 7" key="1">
    <citation type="submission" date="2022-06" db="EMBL/GenBank/DDBJ databases">
        <title>Roseomonas CN29.</title>
        <authorList>
            <person name="Cheng Y."/>
            <person name="He X."/>
        </authorList>
    </citation>
    <scope>NUCLEOTIDE SEQUENCE [LARGE SCALE GENOMIC DNA]</scope>
    <source>
        <strain evidence="6 7">CN29</strain>
    </source>
</reference>
<accession>A0ABT1XBZ4</accession>
<keyword evidence="3 6" id="KW-0418">Kinase</keyword>
<feature type="domain" description="Protein kinase" evidence="5">
    <location>
        <begin position="23"/>
        <end position="312"/>
    </location>
</feature>
<dbReference type="InterPro" id="IPR050339">
    <property type="entry name" value="CC_SR_Kinase"/>
</dbReference>
<keyword evidence="7" id="KW-1185">Reference proteome</keyword>
<dbReference type="SUPFAM" id="SSF56112">
    <property type="entry name" value="Protein kinase-like (PK-like)"/>
    <property type="match status" value="1"/>
</dbReference>
<evidence type="ECO:0000313" key="7">
    <source>
        <dbReference type="Proteomes" id="UP001524642"/>
    </source>
</evidence>
<keyword evidence="4" id="KW-0067">ATP-binding</keyword>
<keyword evidence="1" id="KW-0808">Transferase</keyword>
<keyword evidence="2" id="KW-0547">Nucleotide-binding</keyword>
<evidence type="ECO:0000256" key="4">
    <source>
        <dbReference type="ARBA" id="ARBA00022840"/>
    </source>
</evidence>
<proteinExistence type="predicted"/>
<dbReference type="PROSITE" id="PS50011">
    <property type="entry name" value="PROTEIN_KINASE_DOM"/>
    <property type="match status" value="1"/>
</dbReference>
<dbReference type="Proteomes" id="UP001524642">
    <property type="component" value="Unassembled WGS sequence"/>
</dbReference>
<dbReference type="RefSeq" id="WP_257719302.1">
    <property type="nucleotide sequence ID" value="NZ_JANJOU010000038.1"/>
</dbReference>
<dbReference type="InterPro" id="IPR000719">
    <property type="entry name" value="Prot_kinase_dom"/>
</dbReference>
<dbReference type="GO" id="GO:0016301">
    <property type="term" value="F:kinase activity"/>
    <property type="evidence" value="ECO:0007669"/>
    <property type="project" value="UniProtKB-KW"/>
</dbReference>
<evidence type="ECO:0000256" key="3">
    <source>
        <dbReference type="ARBA" id="ARBA00022777"/>
    </source>
</evidence>
<evidence type="ECO:0000259" key="5">
    <source>
        <dbReference type="PROSITE" id="PS50011"/>
    </source>
</evidence>
<dbReference type="PANTHER" id="PTHR11042">
    <property type="entry name" value="EUKARYOTIC TRANSLATION INITIATION FACTOR 2-ALPHA KINASE EIF2-ALPHA KINASE -RELATED"/>
    <property type="match status" value="1"/>
</dbReference>
<evidence type="ECO:0000256" key="2">
    <source>
        <dbReference type="ARBA" id="ARBA00022741"/>
    </source>
</evidence>
<comment type="caution">
    <text evidence="6">The sequence shown here is derived from an EMBL/GenBank/DDBJ whole genome shotgun (WGS) entry which is preliminary data.</text>
</comment>
<evidence type="ECO:0000256" key="1">
    <source>
        <dbReference type="ARBA" id="ARBA00022679"/>
    </source>
</evidence>
<dbReference type="InterPro" id="IPR011009">
    <property type="entry name" value="Kinase-like_dom_sf"/>
</dbReference>
<dbReference type="Pfam" id="PF00069">
    <property type="entry name" value="Pkinase"/>
    <property type="match status" value="1"/>
</dbReference>
<gene>
    <name evidence="6" type="ORF">NRP21_26740</name>
</gene>
<organism evidence="6 7">
    <name type="scientific">Roseomonas populi</name>
    <dbReference type="NCBI Taxonomy" id="3121582"/>
    <lineage>
        <taxon>Bacteria</taxon>
        <taxon>Pseudomonadati</taxon>
        <taxon>Pseudomonadota</taxon>
        <taxon>Alphaproteobacteria</taxon>
        <taxon>Acetobacterales</taxon>
        <taxon>Roseomonadaceae</taxon>
        <taxon>Roseomonas</taxon>
    </lineage>
</organism>